<keyword evidence="3" id="KW-1185">Reference proteome</keyword>
<gene>
    <name evidence="2" type="ORF">H9647_01070</name>
</gene>
<dbReference type="RefSeq" id="WP_191797368.1">
    <property type="nucleotide sequence ID" value="NZ_JACSQL010000001.1"/>
</dbReference>
<reference evidence="2 3" key="1">
    <citation type="submission" date="2020-08" db="EMBL/GenBank/DDBJ databases">
        <title>A Genomic Blueprint of the Chicken Gut Microbiome.</title>
        <authorList>
            <person name="Gilroy R."/>
            <person name="Ravi A."/>
            <person name="Getino M."/>
            <person name="Pursley I."/>
            <person name="Horton D.L."/>
            <person name="Alikhan N.-F."/>
            <person name="Baker D."/>
            <person name="Gharbi K."/>
            <person name="Hall N."/>
            <person name="Watson M."/>
            <person name="Adriaenssens E.M."/>
            <person name="Foster-Nyarko E."/>
            <person name="Jarju S."/>
            <person name="Secka A."/>
            <person name="Antonio M."/>
            <person name="Oren A."/>
            <person name="Chaudhuri R."/>
            <person name="La Ragione R.M."/>
            <person name="Hildebrand F."/>
            <person name="Pallen M.J."/>
        </authorList>
    </citation>
    <scope>NUCLEOTIDE SEQUENCE [LARGE SCALE GENOMIC DNA]</scope>
    <source>
        <strain evidence="2 3">Sa2BVA9</strain>
    </source>
</reference>
<evidence type="ECO:0000313" key="3">
    <source>
        <dbReference type="Proteomes" id="UP000608071"/>
    </source>
</evidence>
<evidence type="ECO:0000256" key="1">
    <source>
        <dbReference type="SAM" id="Phobius"/>
    </source>
</evidence>
<keyword evidence="1" id="KW-1133">Transmembrane helix</keyword>
<dbReference type="EMBL" id="JACSQL010000001">
    <property type="protein sequence ID" value="MBD7966646.1"/>
    <property type="molecule type" value="Genomic_DNA"/>
</dbReference>
<accession>A0ABR8ST29</accession>
<organism evidence="2 3">
    <name type="scientific">Paenibacillus gallinarum</name>
    <dbReference type="NCBI Taxonomy" id="2762232"/>
    <lineage>
        <taxon>Bacteria</taxon>
        <taxon>Bacillati</taxon>
        <taxon>Bacillota</taxon>
        <taxon>Bacilli</taxon>
        <taxon>Bacillales</taxon>
        <taxon>Paenibacillaceae</taxon>
        <taxon>Paenibacillus</taxon>
    </lineage>
</organism>
<sequence length="392" mass="45467">MKTKNKVVTNFLTNRAGIVEIFIIAFAIALSVSLTANYLFLIEGLNKIFLLVLGLTLFFSSMIYLIFIKFKTMRFEKKISGFFIYNKVENELIPVYGYNYGENIARIIKSTITEKPAYYHAWNTSKLSDSSPIIIGEKTSDASNAAQKLIIESTQFFLIDALSTHLSKYFNEYDKDKFIKEYGRNDILQVLSKNRIMELFTTPIENRESFVNNEYNKKNYIDIIKVSDDGSKELVRRTLPSGEQFVKFDLILPVKSSIQAIDSNTIMIKTAKLSMVIKVKFSGMNTYIPPLFVSQYLKQKSNDVKAYQVDVNINVKINYKGFFSLKGWEYFEWVDSFLDYIEEKMSRKTFFESIDWSSLQAQIIVFRTNLRRKSKDTLKTDKEGIISDDKEL</sequence>
<evidence type="ECO:0000313" key="2">
    <source>
        <dbReference type="EMBL" id="MBD7966646.1"/>
    </source>
</evidence>
<proteinExistence type="predicted"/>
<keyword evidence="1" id="KW-0812">Transmembrane</keyword>
<feature type="transmembrane region" description="Helical" evidence="1">
    <location>
        <begin position="21"/>
        <end position="42"/>
    </location>
</feature>
<feature type="transmembrane region" description="Helical" evidence="1">
    <location>
        <begin position="48"/>
        <end position="68"/>
    </location>
</feature>
<name>A0ABR8ST29_9BACL</name>
<dbReference type="Proteomes" id="UP000608071">
    <property type="component" value="Unassembled WGS sequence"/>
</dbReference>
<protein>
    <submittedName>
        <fullName evidence="2">Uncharacterized protein</fullName>
    </submittedName>
</protein>
<keyword evidence="1" id="KW-0472">Membrane</keyword>
<comment type="caution">
    <text evidence="2">The sequence shown here is derived from an EMBL/GenBank/DDBJ whole genome shotgun (WGS) entry which is preliminary data.</text>
</comment>